<keyword evidence="3" id="KW-1133">Transmembrane helix</keyword>
<protein>
    <submittedName>
        <fullName evidence="5">Uncharacterized protein</fullName>
    </submittedName>
</protein>
<keyword evidence="2" id="KW-0812">Transmembrane</keyword>
<dbReference type="AlphaFoldDB" id="A0A6B0QYX6"/>
<dbReference type="InterPro" id="IPR010291">
    <property type="entry name" value="Ion_channel_UNC-93"/>
</dbReference>
<evidence type="ECO:0000256" key="2">
    <source>
        <dbReference type="ARBA" id="ARBA00022692"/>
    </source>
</evidence>
<keyword evidence="4" id="KW-0472">Membrane</keyword>
<dbReference type="EMBL" id="VBQZ03000015">
    <property type="protein sequence ID" value="MXQ83099.1"/>
    <property type="molecule type" value="Genomic_DNA"/>
</dbReference>
<accession>A0A6B0QYX6</accession>
<evidence type="ECO:0000313" key="6">
    <source>
        <dbReference type="Proteomes" id="UP000322234"/>
    </source>
</evidence>
<evidence type="ECO:0000256" key="1">
    <source>
        <dbReference type="ARBA" id="ARBA00004141"/>
    </source>
</evidence>
<evidence type="ECO:0000256" key="4">
    <source>
        <dbReference type="ARBA" id="ARBA00023136"/>
    </source>
</evidence>
<sequence length="116" mass="12582">MSKVEIVSPGKEADGQRRGERRGLELTFFSGVYGTCIGAINKFGTEEKSLIGLSGIFIGIGEILDVGPQWNVQLGPALTGGQRDLCLVQDGTQTFEDNDMCSPCWGTLEKDVREEL</sequence>
<comment type="caution">
    <text evidence="5">The sequence shown here is derived from an EMBL/GenBank/DDBJ whole genome shotgun (WGS) entry which is preliminary data.</text>
</comment>
<reference evidence="5" key="1">
    <citation type="submission" date="2019-10" db="EMBL/GenBank/DDBJ databases">
        <title>The sequence and de novo assembly of the wild yak genome.</title>
        <authorList>
            <person name="Liu Y."/>
        </authorList>
    </citation>
    <scope>NUCLEOTIDE SEQUENCE [LARGE SCALE GENOMIC DNA]</scope>
    <source>
        <strain evidence="5">WY2019</strain>
    </source>
</reference>
<evidence type="ECO:0000256" key="3">
    <source>
        <dbReference type="ARBA" id="ARBA00022989"/>
    </source>
</evidence>
<comment type="subcellular location">
    <subcellularLocation>
        <location evidence="1">Membrane</location>
        <topology evidence="1">Multi-pass membrane protein</topology>
    </subcellularLocation>
</comment>
<dbReference type="Proteomes" id="UP000322234">
    <property type="component" value="Unassembled WGS sequence"/>
</dbReference>
<organism evidence="5 6">
    <name type="scientific">Bos mutus</name>
    <name type="common">wild yak</name>
    <dbReference type="NCBI Taxonomy" id="72004"/>
    <lineage>
        <taxon>Eukaryota</taxon>
        <taxon>Metazoa</taxon>
        <taxon>Chordata</taxon>
        <taxon>Craniata</taxon>
        <taxon>Vertebrata</taxon>
        <taxon>Euteleostomi</taxon>
        <taxon>Mammalia</taxon>
        <taxon>Eutheria</taxon>
        <taxon>Laurasiatheria</taxon>
        <taxon>Artiodactyla</taxon>
        <taxon>Ruminantia</taxon>
        <taxon>Pecora</taxon>
        <taxon>Bovidae</taxon>
        <taxon>Bovinae</taxon>
        <taxon>Bos</taxon>
    </lineage>
</organism>
<name>A0A6B0QYX6_9CETA</name>
<proteinExistence type="predicted"/>
<dbReference type="GO" id="GO:0016020">
    <property type="term" value="C:membrane"/>
    <property type="evidence" value="ECO:0007669"/>
    <property type="project" value="UniProtKB-SubCell"/>
</dbReference>
<keyword evidence="6" id="KW-1185">Reference proteome</keyword>
<gene>
    <name evidence="5" type="ORF">E5288_WYG018847</name>
</gene>
<dbReference type="Pfam" id="PF05978">
    <property type="entry name" value="UNC-93"/>
    <property type="match status" value="1"/>
</dbReference>
<evidence type="ECO:0000313" key="5">
    <source>
        <dbReference type="EMBL" id="MXQ83099.1"/>
    </source>
</evidence>